<gene>
    <name evidence="5" type="ORF">SCP_1801440</name>
</gene>
<sequence length="466" mass="50377">MPDMRLRVAIVGAGIGGLVFALSLHRFSKDISVDVYESAAELTEYGAGIGVWDRPWKIMVDLGLERDLESIANRGAAASFQYKKCDQRNGINFDNPTTDCGMANFHRGEFQRVLSKHLPPSYTVHFSKKLVSYANSDSGEVILNFQDGSLATCDVVVGCDGVRSAVRATLYRSFAESAEVNGDHAMAAEALSHVNAMYSGCSAYRGLVPTDLLLHKCPDHRGTTGPLLCFGKNKHIVAYPVSQGRMVNVVVFISKPELEGKLYDGRWVVPVTKKEMMEKFSSWDPEAKSLLECMDDVSLWAVNAVVGLPTFIGRRVALLGDAAHAMTPHQGSGAGQAFEDGYILASLLGHPSVTRATVNHALHVYDAIRRPFAQDVQRRSRNTGILYQLNGADCQTLSEEGSASGTVPLEKLEGVAHAIDGMMNWMGVGSAMTECSRALNMLANNMARSSGYAPASTASVLGSHKL</sequence>
<dbReference type="GO" id="GO:0004497">
    <property type="term" value="F:monooxygenase activity"/>
    <property type="evidence" value="ECO:0007669"/>
    <property type="project" value="UniProtKB-KW"/>
</dbReference>
<dbReference type="SUPFAM" id="SSF51905">
    <property type="entry name" value="FAD/NAD(P)-binding domain"/>
    <property type="match status" value="1"/>
</dbReference>
<dbReference type="RefSeq" id="XP_027621033.1">
    <property type="nucleotide sequence ID" value="XM_027765232.1"/>
</dbReference>
<dbReference type="Gene3D" id="3.50.50.60">
    <property type="entry name" value="FAD/NAD(P)-binding domain"/>
    <property type="match status" value="1"/>
</dbReference>
<dbReference type="InterPro" id="IPR036188">
    <property type="entry name" value="FAD/NAD-bd_sf"/>
</dbReference>
<dbReference type="Proteomes" id="UP000287166">
    <property type="component" value="Unassembled WGS sequence"/>
</dbReference>
<dbReference type="AlphaFoldDB" id="A0A401H6X8"/>
<protein>
    <submittedName>
        <fullName evidence="5">FAD-dependent monooxygenase azaH</fullName>
    </submittedName>
</protein>
<name>A0A401H6X8_9APHY</name>
<dbReference type="EMBL" id="BFAD01000018">
    <property type="protein sequence ID" value="GBE90120.1"/>
    <property type="molecule type" value="Genomic_DNA"/>
</dbReference>
<keyword evidence="2" id="KW-0274">FAD</keyword>
<dbReference type="PANTHER" id="PTHR46720">
    <property type="entry name" value="HYDROXYLASE, PUTATIVE (AFU_ORTHOLOGUE AFUA_3G01460)-RELATED"/>
    <property type="match status" value="1"/>
</dbReference>
<comment type="caution">
    <text evidence="5">The sequence shown here is derived from an EMBL/GenBank/DDBJ whole genome shotgun (WGS) entry which is preliminary data.</text>
</comment>
<evidence type="ECO:0000313" key="5">
    <source>
        <dbReference type="EMBL" id="GBE90120.1"/>
    </source>
</evidence>
<evidence type="ECO:0000256" key="1">
    <source>
        <dbReference type="ARBA" id="ARBA00022630"/>
    </source>
</evidence>
<dbReference type="GO" id="GO:0044550">
    <property type="term" value="P:secondary metabolite biosynthetic process"/>
    <property type="evidence" value="ECO:0007669"/>
    <property type="project" value="TreeGrafter"/>
</dbReference>
<evidence type="ECO:0000256" key="2">
    <source>
        <dbReference type="ARBA" id="ARBA00022827"/>
    </source>
</evidence>
<evidence type="ECO:0000256" key="3">
    <source>
        <dbReference type="ARBA" id="ARBA00023002"/>
    </source>
</evidence>
<evidence type="ECO:0000313" key="6">
    <source>
        <dbReference type="Proteomes" id="UP000287166"/>
    </source>
</evidence>
<keyword evidence="6" id="KW-1185">Reference proteome</keyword>
<dbReference type="PANTHER" id="PTHR46720:SF3">
    <property type="entry name" value="FAD-BINDING DOMAIN-CONTAINING PROTEIN-RELATED"/>
    <property type="match status" value="1"/>
</dbReference>
<dbReference type="GO" id="GO:0071949">
    <property type="term" value="F:FAD binding"/>
    <property type="evidence" value="ECO:0007669"/>
    <property type="project" value="InterPro"/>
</dbReference>
<organism evidence="5 6">
    <name type="scientific">Sparassis crispa</name>
    <dbReference type="NCBI Taxonomy" id="139825"/>
    <lineage>
        <taxon>Eukaryota</taxon>
        <taxon>Fungi</taxon>
        <taxon>Dikarya</taxon>
        <taxon>Basidiomycota</taxon>
        <taxon>Agaricomycotina</taxon>
        <taxon>Agaricomycetes</taxon>
        <taxon>Polyporales</taxon>
        <taxon>Sparassidaceae</taxon>
        <taxon>Sparassis</taxon>
    </lineage>
</organism>
<dbReference type="InParanoid" id="A0A401H6X8"/>
<evidence type="ECO:0000259" key="4">
    <source>
        <dbReference type="Pfam" id="PF01494"/>
    </source>
</evidence>
<dbReference type="Pfam" id="PF01494">
    <property type="entry name" value="FAD_binding_3"/>
    <property type="match status" value="1"/>
</dbReference>
<dbReference type="GeneID" id="38787037"/>
<feature type="domain" description="FAD-binding" evidence="4">
    <location>
        <begin position="6"/>
        <end position="380"/>
    </location>
</feature>
<dbReference type="InterPro" id="IPR002938">
    <property type="entry name" value="FAD-bd"/>
</dbReference>
<dbReference type="InterPro" id="IPR051104">
    <property type="entry name" value="FAD_monoxygenase"/>
</dbReference>
<keyword evidence="1" id="KW-0285">Flavoprotein</keyword>
<proteinExistence type="predicted"/>
<accession>A0A401H6X8</accession>
<dbReference type="PRINTS" id="PR00420">
    <property type="entry name" value="RNGMNOXGNASE"/>
</dbReference>
<reference evidence="5 6" key="1">
    <citation type="journal article" date="2018" name="Sci. Rep.">
        <title>Genome sequence of the cauliflower mushroom Sparassis crispa (Hanabiratake) and its association with beneficial usage.</title>
        <authorList>
            <person name="Kiyama R."/>
            <person name="Furutani Y."/>
            <person name="Kawaguchi K."/>
            <person name="Nakanishi T."/>
        </authorList>
    </citation>
    <scope>NUCLEOTIDE SEQUENCE [LARGE SCALE GENOMIC DNA]</scope>
</reference>
<keyword evidence="5" id="KW-0503">Monooxygenase</keyword>
<dbReference type="OrthoDB" id="417877at2759"/>
<dbReference type="SUPFAM" id="SSF54373">
    <property type="entry name" value="FAD-linked reductases, C-terminal domain"/>
    <property type="match status" value="1"/>
</dbReference>
<dbReference type="STRING" id="139825.A0A401H6X8"/>
<keyword evidence="3" id="KW-0560">Oxidoreductase</keyword>